<evidence type="ECO:0000313" key="15">
    <source>
        <dbReference type="EMBL" id="MCF8588144.1"/>
    </source>
</evidence>
<feature type="transmembrane region" description="Helical" evidence="14">
    <location>
        <begin position="47"/>
        <end position="66"/>
    </location>
</feature>
<feature type="transmembrane region" description="Helical" evidence="14">
    <location>
        <begin position="20"/>
        <end position="41"/>
    </location>
</feature>
<evidence type="ECO:0000256" key="4">
    <source>
        <dbReference type="ARBA" id="ARBA00022516"/>
    </source>
</evidence>
<reference evidence="15 16" key="1">
    <citation type="submission" date="2022-01" db="EMBL/GenBank/DDBJ databases">
        <authorList>
            <person name="Huang Y."/>
        </authorList>
    </citation>
    <scope>NUCLEOTIDE SEQUENCE [LARGE SCALE GENOMIC DNA]</scope>
    <source>
        <strain evidence="15 16">HY366</strain>
    </source>
</reference>
<evidence type="ECO:0000256" key="12">
    <source>
        <dbReference type="NCBIfam" id="TIGR00560"/>
    </source>
</evidence>
<sequence length="205" mass="22213">MSEPEPRAAAAQTAPPVVNLANALTLFRIVLVPVFVVVLFVDDGHSALWRVIAFLVFAVAAITDQIDGRIARSWNLVTDFGKMADPIADKALIGAALLGLSILNELPWWVTVVILVREIGVTLLRFWVIRHGVIPASRGGKLKTLLQCFGIGLFVLPLYGALHIVGWVFIVAAVVATVVTGLDYIWQAISLRRSAHAAATDAKFR</sequence>
<dbReference type="InterPro" id="IPR000462">
    <property type="entry name" value="CDP-OH_P_trans"/>
</dbReference>
<keyword evidence="11" id="KW-1208">Phospholipid metabolism</keyword>
<dbReference type="Pfam" id="PF01066">
    <property type="entry name" value="CDP-OH_P_transf"/>
    <property type="match status" value="1"/>
</dbReference>
<dbReference type="PIRSF" id="PIRSF000847">
    <property type="entry name" value="Phos_ph_gly_syn"/>
    <property type="match status" value="1"/>
</dbReference>
<comment type="pathway">
    <text evidence="2">Lipid metabolism; phospholipid metabolism.</text>
</comment>
<comment type="caution">
    <text evidence="15">The sequence shown here is derived from an EMBL/GenBank/DDBJ whole genome shotgun (WGS) entry which is preliminary data.</text>
</comment>
<proteinExistence type="inferred from homology"/>
<evidence type="ECO:0000256" key="13">
    <source>
        <dbReference type="RuleBase" id="RU003750"/>
    </source>
</evidence>
<dbReference type="RefSeq" id="WP_236997369.1">
    <property type="nucleotide sequence ID" value="NZ_JAKKOR010000005.1"/>
</dbReference>
<dbReference type="NCBIfam" id="TIGR00560">
    <property type="entry name" value="pgsA"/>
    <property type="match status" value="1"/>
</dbReference>
<gene>
    <name evidence="15" type="primary">pgsA</name>
    <name evidence="15" type="ORF">L5G33_06630</name>
</gene>
<dbReference type="InterPro" id="IPR050324">
    <property type="entry name" value="CDP-alcohol_PTase-I"/>
</dbReference>
<keyword evidence="5 13" id="KW-0808">Transferase</keyword>
<evidence type="ECO:0000256" key="5">
    <source>
        <dbReference type="ARBA" id="ARBA00022679"/>
    </source>
</evidence>
<keyword evidence="8" id="KW-0443">Lipid metabolism</keyword>
<dbReference type="EC" id="2.7.8.5" evidence="12"/>
<dbReference type="InterPro" id="IPR004570">
    <property type="entry name" value="Phosphatidylglycerol_P_synth"/>
</dbReference>
<evidence type="ECO:0000256" key="11">
    <source>
        <dbReference type="ARBA" id="ARBA00023264"/>
    </source>
</evidence>
<dbReference type="PANTHER" id="PTHR14269:SF52">
    <property type="entry name" value="PHOSPHATIDYLGLYCEROPHOSPHATE SYNTHASE-RELATED"/>
    <property type="match status" value="1"/>
</dbReference>
<evidence type="ECO:0000256" key="6">
    <source>
        <dbReference type="ARBA" id="ARBA00022692"/>
    </source>
</evidence>
<name>A0ABS9IRF4_9ACTN</name>
<dbReference type="GO" id="GO:0008444">
    <property type="term" value="F:CDP-diacylglycerol-glycerol-3-phosphate 3-phosphatidyltransferase activity"/>
    <property type="evidence" value="ECO:0007669"/>
    <property type="project" value="UniProtKB-EC"/>
</dbReference>
<dbReference type="Proteomes" id="UP001200110">
    <property type="component" value="Unassembled WGS sequence"/>
</dbReference>
<feature type="transmembrane region" description="Helical" evidence="14">
    <location>
        <begin position="140"/>
        <end position="159"/>
    </location>
</feature>
<keyword evidence="10" id="KW-0594">Phospholipid biosynthesis</keyword>
<evidence type="ECO:0000256" key="14">
    <source>
        <dbReference type="SAM" id="Phobius"/>
    </source>
</evidence>
<feature type="transmembrane region" description="Helical" evidence="14">
    <location>
        <begin position="165"/>
        <end position="186"/>
    </location>
</feature>
<dbReference type="InterPro" id="IPR043130">
    <property type="entry name" value="CDP-OH_PTrfase_TM_dom"/>
</dbReference>
<evidence type="ECO:0000256" key="9">
    <source>
        <dbReference type="ARBA" id="ARBA00023136"/>
    </source>
</evidence>
<dbReference type="InterPro" id="IPR048254">
    <property type="entry name" value="CDP_ALCOHOL_P_TRANSF_CS"/>
</dbReference>
<organism evidence="15 16">
    <name type="scientific">Gordonia liuliyuniae</name>
    <dbReference type="NCBI Taxonomy" id="2911517"/>
    <lineage>
        <taxon>Bacteria</taxon>
        <taxon>Bacillati</taxon>
        <taxon>Actinomycetota</taxon>
        <taxon>Actinomycetes</taxon>
        <taxon>Mycobacteriales</taxon>
        <taxon>Gordoniaceae</taxon>
        <taxon>Gordonia</taxon>
    </lineage>
</organism>
<dbReference type="EMBL" id="JAKKOR010000005">
    <property type="protein sequence ID" value="MCF8588144.1"/>
    <property type="molecule type" value="Genomic_DNA"/>
</dbReference>
<accession>A0ABS9IRF4</accession>
<evidence type="ECO:0000256" key="7">
    <source>
        <dbReference type="ARBA" id="ARBA00022989"/>
    </source>
</evidence>
<evidence type="ECO:0000256" key="10">
    <source>
        <dbReference type="ARBA" id="ARBA00023209"/>
    </source>
</evidence>
<evidence type="ECO:0000313" key="16">
    <source>
        <dbReference type="Proteomes" id="UP001200110"/>
    </source>
</evidence>
<dbReference type="PANTHER" id="PTHR14269">
    <property type="entry name" value="CDP-DIACYLGLYCEROL--GLYCEROL-3-PHOSPHATE 3-PHOSPHATIDYLTRANSFERASE-RELATED"/>
    <property type="match status" value="1"/>
</dbReference>
<evidence type="ECO:0000256" key="1">
    <source>
        <dbReference type="ARBA" id="ARBA00004141"/>
    </source>
</evidence>
<comment type="subcellular location">
    <subcellularLocation>
        <location evidence="1">Membrane</location>
        <topology evidence="1">Multi-pass membrane protein</topology>
    </subcellularLocation>
</comment>
<keyword evidence="9 14" id="KW-0472">Membrane</keyword>
<evidence type="ECO:0000256" key="2">
    <source>
        <dbReference type="ARBA" id="ARBA00005074"/>
    </source>
</evidence>
<keyword evidence="4" id="KW-0444">Lipid biosynthesis</keyword>
<keyword evidence="16" id="KW-1185">Reference proteome</keyword>
<evidence type="ECO:0000256" key="8">
    <source>
        <dbReference type="ARBA" id="ARBA00023098"/>
    </source>
</evidence>
<keyword evidence="6 14" id="KW-0812">Transmembrane</keyword>
<keyword evidence="7 14" id="KW-1133">Transmembrane helix</keyword>
<dbReference type="Gene3D" id="1.20.120.1760">
    <property type="match status" value="1"/>
</dbReference>
<feature type="transmembrane region" description="Helical" evidence="14">
    <location>
        <begin position="109"/>
        <end position="128"/>
    </location>
</feature>
<evidence type="ECO:0000256" key="3">
    <source>
        <dbReference type="ARBA" id="ARBA00010441"/>
    </source>
</evidence>
<protein>
    <recommendedName>
        <fullName evidence="12">CDP-diacylglycerol--glycerol-3-phosphate 3-phosphatidyltransferase</fullName>
        <ecNumber evidence="12">2.7.8.5</ecNumber>
    </recommendedName>
</protein>
<comment type="similarity">
    <text evidence="3 13">Belongs to the CDP-alcohol phosphatidyltransferase class-I family.</text>
</comment>
<dbReference type="PROSITE" id="PS00379">
    <property type="entry name" value="CDP_ALCOHOL_P_TRANSF"/>
    <property type="match status" value="1"/>
</dbReference>